<proteinExistence type="predicted"/>
<comment type="caution">
    <text evidence="1">The sequence shown here is derived from an EMBL/GenBank/DDBJ whole genome shotgun (WGS) entry which is preliminary data.</text>
</comment>
<evidence type="ECO:0000313" key="1">
    <source>
        <dbReference type="EMBL" id="KAK8978546.1"/>
    </source>
</evidence>
<protein>
    <recommendedName>
        <fullName evidence="3">Reverse transcriptase zinc-binding domain-containing protein</fullName>
    </recommendedName>
</protein>
<organism evidence="1 2">
    <name type="scientific">Hibiscus sabdariffa</name>
    <name type="common">roselle</name>
    <dbReference type="NCBI Taxonomy" id="183260"/>
    <lineage>
        <taxon>Eukaryota</taxon>
        <taxon>Viridiplantae</taxon>
        <taxon>Streptophyta</taxon>
        <taxon>Embryophyta</taxon>
        <taxon>Tracheophyta</taxon>
        <taxon>Spermatophyta</taxon>
        <taxon>Magnoliopsida</taxon>
        <taxon>eudicotyledons</taxon>
        <taxon>Gunneridae</taxon>
        <taxon>Pentapetalae</taxon>
        <taxon>rosids</taxon>
        <taxon>malvids</taxon>
        <taxon>Malvales</taxon>
        <taxon>Malvaceae</taxon>
        <taxon>Malvoideae</taxon>
        <taxon>Hibiscus</taxon>
    </lineage>
</organism>
<accession>A0ABR2NQT7</accession>
<dbReference type="EMBL" id="JBBPBN010000111">
    <property type="protein sequence ID" value="KAK8978546.1"/>
    <property type="molecule type" value="Genomic_DNA"/>
</dbReference>
<evidence type="ECO:0000313" key="2">
    <source>
        <dbReference type="Proteomes" id="UP001396334"/>
    </source>
</evidence>
<reference evidence="1 2" key="1">
    <citation type="journal article" date="2024" name="G3 (Bethesda)">
        <title>Genome assembly of Hibiscus sabdariffa L. provides insights into metabolisms of medicinal natural products.</title>
        <authorList>
            <person name="Kim T."/>
        </authorList>
    </citation>
    <scope>NUCLEOTIDE SEQUENCE [LARGE SCALE GENOMIC DNA]</scope>
    <source>
        <strain evidence="1">TK-2024</strain>
        <tissue evidence="1">Old leaves</tissue>
    </source>
</reference>
<gene>
    <name evidence="1" type="ORF">V6N11_055535</name>
</gene>
<keyword evidence="2" id="KW-1185">Reference proteome</keyword>
<evidence type="ECO:0008006" key="3">
    <source>
        <dbReference type="Google" id="ProtNLM"/>
    </source>
</evidence>
<dbReference type="Proteomes" id="UP001396334">
    <property type="component" value="Unassembled WGS sequence"/>
</dbReference>
<name>A0ABR2NQT7_9ROSI</name>
<sequence>MGRALVSIWPSSYTFLSWAIGDDRMVQLWFDNWAYDIGSLIHRKKDNVLVDEDLLVCNMVTPNDSWNWNLLHQFLHLIALSHIMSIPAPGYVASLDHCSWDRETW</sequence>